<sequence length="112" mass="13003">MEKGSEKINSLRDDSLNALSIGKREIKEERWADVAKKRLNDEVDRGVQNNVTDRALDDLRCMGFQLRGYNSEFIEPRNNNTNSSCELAVDIYLMKRTKIGDCHRIGKALWKW</sequence>
<proteinExistence type="predicted"/>
<dbReference type="Proteomes" id="UP001396334">
    <property type="component" value="Unassembled WGS sequence"/>
</dbReference>
<dbReference type="EMBL" id="JBBPBN010000036">
    <property type="protein sequence ID" value="KAK9000984.1"/>
    <property type="molecule type" value="Genomic_DNA"/>
</dbReference>
<gene>
    <name evidence="1" type="ORF">V6N11_082778</name>
</gene>
<organism evidence="1 2">
    <name type="scientific">Hibiscus sabdariffa</name>
    <name type="common">roselle</name>
    <dbReference type="NCBI Taxonomy" id="183260"/>
    <lineage>
        <taxon>Eukaryota</taxon>
        <taxon>Viridiplantae</taxon>
        <taxon>Streptophyta</taxon>
        <taxon>Embryophyta</taxon>
        <taxon>Tracheophyta</taxon>
        <taxon>Spermatophyta</taxon>
        <taxon>Magnoliopsida</taxon>
        <taxon>eudicotyledons</taxon>
        <taxon>Gunneridae</taxon>
        <taxon>Pentapetalae</taxon>
        <taxon>rosids</taxon>
        <taxon>malvids</taxon>
        <taxon>Malvales</taxon>
        <taxon>Malvaceae</taxon>
        <taxon>Malvoideae</taxon>
        <taxon>Hibiscus</taxon>
    </lineage>
</organism>
<comment type="caution">
    <text evidence="1">The sequence shown here is derived from an EMBL/GenBank/DDBJ whole genome shotgun (WGS) entry which is preliminary data.</text>
</comment>
<reference evidence="1 2" key="1">
    <citation type="journal article" date="2024" name="G3 (Bethesda)">
        <title>Genome assembly of Hibiscus sabdariffa L. provides insights into metabolisms of medicinal natural products.</title>
        <authorList>
            <person name="Kim T."/>
        </authorList>
    </citation>
    <scope>NUCLEOTIDE SEQUENCE [LARGE SCALE GENOMIC DNA]</scope>
    <source>
        <strain evidence="1">TK-2024</strain>
        <tissue evidence="1">Old leaves</tissue>
    </source>
</reference>
<accession>A0ABR2QKE5</accession>
<keyword evidence="2" id="KW-1185">Reference proteome</keyword>
<protein>
    <submittedName>
        <fullName evidence="1">Uncharacterized protein</fullName>
    </submittedName>
</protein>
<name>A0ABR2QKE5_9ROSI</name>
<evidence type="ECO:0000313" key="1">
    <source>
        <dbReference type="EMBL" id="KAK9000984.1"/>
    </source>
</evidence>
<evidence type="ECO:0000313" key="2">
    <source>
        <dbReference type="Proteomes" id="UP001396334"/>
    </source>
</evidence>